<evidence type="ECO:0000313" key="6">
    <source>
        <dbReference type="EMBL" id="MFC5637181.1"/>
    </source>
</evidence>
<keyword evidence="7" id="KW-1185">Reference proteome</keyword>
<evidence type="ECO:0000256" key="2">
    <source>
        <dbReference type="ARBA" id="ARBA00023125"/>
    </source>
</evidence>
<dbReference type="SMART" id="SM00346">
    <property type="entry name" value="HTH_ICLR"/>
    <property type="match status" value="1"/>
</dbReference>
<keyword evidence="2" id="KW-0238">DNA-binding</keyword>
<evidence type="ECO:0000313" key="7">
    <source>
        <dbReference type="Proteomes" id="UP001596154"/>
    </source>
</evidence>
<feature type="domain" description="IclR-ED" evidence="5">
    <location>
        <begin position="79"/>
        <end position="262"/>
    </location>
</feature>
<dbReference type="InterPro" id="IPR036388">
    <property type="entry name" value="WH-like_DNA-bd_sf"/>
</dbReference>
<comment type="caution">
    <text evidence="6">The sequence shown here is derived from an EMBL/GenBank/DDBJ whole genome shotgun (WGS) entry which is preliminary data.</text>
</comment>
<organism evidence="6 7">
    <name type="scientific">Streptomyces bullii</name>
    <dbReference type="NCBI Taxonomy" id="349910"/>
    <lineage>
        <taxon>Bacteria</taxon>
        <taxon>Bacillati</taxon>
        <taxon>Actinomycetota</taxon>
        <taxon>Actinomycetes</taxon>
        <taxon>Kitasatosporales</taxon>
        <taxon>Streptomycetaceae</taxon>
        <taxon>Streptomyces</taxon>
    </lineage>
</organism>
<evidence type="ECO:0000256" key="3">
    <source>
        <dbReference type="ARBA" id="ARBA00023163"/>
    </source>
</evidence>
<protein>
    <submittedName>
        <fullName evidence="6">IclR family transcriptional regulator</fullName>
    </submittedName>
</protein>
<proteinExistence type="predicted"/>
<dbReference type="InterPro" id="IPR050707">
    <property type="entry name" value="HTH_MetabolicPath_Reg"/>
</dbReference>
<dbReference type="Pfam" id="PF01614">
    <property type="entry name" value="IclR_C"/>
    <property type="match status" value="1"/>
</dbReference>
<gene>
    <name evidence="6" type="ORF">ACFPZJ_25925</name>
</gene>
<feature type="domain" description="HTH iclR-type" evidence="4">
    <location>
        <begin position="16"/>
        <end position="78"/>
    </location>
</feature>
<dbReference type="PANTHER" id="PTHR30136">
    <property type="entry name" value="HELIX-TURN-HELIX TRANSCRIPTIONAL REGULATOR, ICLR FAMILY"/>
    <property type="match status" value="1"/>
</dbReference>
<sequence length="280" mass="30129">MMHGTETFAAGTADLLGSVRRALRVLEAVAAGGDGITAKAVARRAGLPLPTTYRLLNTLVYEGYLVRLHQSRGYGLGYKLTGLHRRLSQQLEVTPGVLSVLHRIHDECAAAAYFTVFRDEEIVVAEVVDSPSARRAEPLDVGFHQAPHATAFGKVMLSWLPAERRRDHLRQQGLPRLTERTITTPDVLEDHLAMVRTSGVAVEVGEFQGGLSCLAAPVFDAGGTVAGALATSVPVELFEQRHRKLKDAVSAGAARVSRLIAGVPEQHDAAARPRRPGSRG</sequence>
<dbReference type="PANTHER" id="PTHR30136:SF24">
    <property type="entry name" value="HTH-TYPE TRANSCRIPTIONAL REPRESSOR ALLR"/>
    <property type="match status" value="1"/>
</dbReference>
<evidence type="ECO:0000259" key="4">
    <source>
        <dbReference type="PROSITE" id="PS51077"/>
    </source>
</evidence>
<dbReference type="RefSeq" id="WP_381026181.1">
    <property type="nucleotide sequence ID" value="NZ_JBHSNY010000009.1"/>
</dbReference>
<dbReference type="SUPFAM" id="SSF46785">
    <property type="entry name" value="Winged helix' DNA-binding domain"/>
    <property type="match status" value="1"/>
</dbReference>
<keyword evidence="3" id="KW-0804">Transcription</keyword>
<dbReference type="SUPFAM" id="SSF55781">
    <property type="entry name" value="GAF domain-like"/>
    <property type="match status" value="1"/>
</dbReference>
<accession>A0ABW0UY37</accession>
<dbReference type="Pfam" id="PF09339">
    <property type="entry name" value="HTH_IclR"/>
    <property type="match status" value="1"/>
</dbReference>
<dbReference type="PROSITE" id="PS51077">
    <property type="entry name" value="HTH_ICLR"/>
    <property type="match status" value="1"/>
</dbReference>
<dbReference type="Gene3D" id="3.30.450.40">
    <property type="match status" value="1"/>
</dbReference>
<name>A0ABW0UY37_9ACTN</name>
<reference evidence="7" key="1">
    <citation type="journal article" date="2019" name="Int. J. Syst. Evol. Microbiol.">
        <title>The Global Catalogue of Microorganisms (GCM) 10K type strain sequencing project: providing services to taxonomists for standard genome sequencing and annotation.</title>
        <authorList>
            <consortium name="The Broad Institute Genomics Platform"/>
            <consortium name="The Broad Institute Genome Sequencing Center for Infectious Disease"/>
            <person name="Wu L."/>
            <person name="Ma J."/>
        </authorList>
    </citation>
    <scope>NUCLEOTIDE SEQUENCE [LARGE SCALE GENOMIC DNA]</scope>
    <source>
        <strain evidence="7">CGMCC 4.7248</strain>
    </source>
</reference>
<keyword evidence="1" id="KW-0805">Transcription regulation</keyword>
<dbReference type="InterPro" id="IPR005471">
    <property type="entry name" value="Tscrpt_reg_IclR_N"/>
</dbReference>
<dbReference type="Gene3D" id="1.10.10.10">
    <property type="entry name" value="Winged helix-like DNA-binding domain superfamily/Winged helix DNA-binding domain"/>
    <property type="match status" value="1"/>
</dbReference>
<dbReference type="Proteomes" id="UP001596154">
    <property type="component" value="Unassembled WGS sequence"/>
</dbReference>
<evidence type="ECO:0000256" key="1">
    <source>
        <dbReference type="ARBA" id="ARBA00023015"/>
    </source>
</evidence>
<dbReference type="InterPro" id="IPR014757">
    <property type="entry name" value="Tscrpt_reg_IclR_C"/>
</dbReference>
<dbReference type="PROSITE" id="PS51078">
    <property type="entry name" value="ICLR_ED"/>
    <property type="match status" value="1"/>
</dbReference>
<evidence type="ECO:0000259" key="5">
    <source>
        <dbReference type="PROSITE" id="PS51078"/>
    </source>
</evidence>
<dbReference type="InterPro" id="IPR029016">
    <property type="entry name" value="GAF-like_dom_sf"/>
</dbReference>
<dbReference type="InterPro" id="IPR036390">
    <property type="entry name" value="WH_DNA-bd_sf"/>
</dbReference>
<dbReference type="EMBL" id="JBHSNY010000009">
    <property type="protein sequence ID" value="MFC5637181.1"/>
    <property type="molecule type" value="Genomic_DNA"/>
</dbReference>